<dbReference type="OrthoDB" id="10421834at2759"/>
<dbReference type="Proteomes" id="UP000754883">
    <property type="component" value="Unassembled WGS sequence"/>
</dbReference>
<name>A0A9N9U1L5_9HYPO</name>
<reference evidence="1 2" key="2">
    <citation type="submission" date="2021-10" db="EMBL/GenBank/DDBJ databases">
        <authorList>
            <person name="Piombo E."/>
        </authorList>
    </citation>
    <scope>NUCLEOTIDE SEQUENCE [LARGE SCALE GENOMIC DNA]</scope>
</reference>
<comment type="caution">
    <text evidence="1">The sequence shown here is derived from an EMBL/GenBank/DDBJ whole genome shotgun (WGS) entry which is preliminary data.</text>
</comment>
<organism evidence="1 2">
    <name type="scientific">Clonostachys byssicola</name>
    <dbReference type="NCBI Taxonomy" id="160290"/>
    <lineage>
        <taxon>Eukaryota</taxon>
        <taxon>Fungi</taxon>
        <taxon>Dikarya</taxon>
        <taxon>Ascomycota</taxon>
        <taxon>Pezizomycotina</taxon>
        <taxon>Sordariomycetes</taxon>
        <taxon>Hypocreomycetidae</taxon>
        <taxon>Hypocreales</taxon>
        <taxon>Bionectriaceae</taxon>
        <taxon>Clonostachys</taxon>
    </lineage>
</organism>
<gene>
    <name evidence="1" type="ORF">CBYS24578_00016402</name>
</gene>
<proteinExistence type="predicted"/>
<reference evidence="2" key="1">
    <citation type="submission" date="2019-06" db="EMBL/GenBank/DDBJ databases">
        <authorList>
            <person name="Broberg M."/>
        </authorList>
    </citation>
    <scope>NUCLEOTIDE SEQUENCE [LARGE SCALE GENOMIC DNA]</scope>
</reference>
<dbReference type="EMBL" id="CABFNO020001244">
    <property type="protein sequence ID" value="CAG9973353.1"/>
    <property type="molecule type" value="Genomic_DNA"/>
</dbReference>
<accession>A0A9N9U1L5</accession>
<evidence type="ECO:0000313" key="2">
    <source>
        <dbReference type="Proteomes" id="UP000754883"/>
    </source>
</evidence>
<dbReference type="AlphaFoldDB" id="A0A9N9U1L5"/>
<evidence type="ECO:0000313" key="1">
    <source>
        <dbReference type="EMBL" id="CAG9973353.1"/>
    </source>
</evidence>
<protein>
    <submittedName>
        <fullName evidence="1">Uncharacterized protein</fullName>
    </submittedName>
</protein>
<keyword evidence="2" id="KW-1185">Reference proteome</keyword>
<sequence length="126" mass="13878">MYYISRTARVVPANAVGKTGLGILPRPAHQPTSRSTHCSPSQLSSLFLTTNIGVVNRLALMSVGWCDKLTAPRLTRANGLDDDASTNINTQLRRSTNAMTPLLPFFARPLLSSPYGHSRFYFSLQR</sequence>